<evidence type="ECO:0000313" key="2">
    <source>
        <dbReference type="EMBL" id="KAJ4461767.1"/>
    </source>
</evidence>
<reference evidence="2" key="1">
    <citation type="journal article" date="2022" name="bioRxiv">
        <title>Genomics of Preaxostyla Flagellates Illuminates Evolutionary Transitions and the Path Towards Mitochondrial Loss.</title>
        <authorList>
            <person name="Novak L.V.F."/>
            <person name="Treitli S.C."/>
            <person name="Pyrih J."/>
            <person name="Halakuc P."/>
            <person name="Pipaliya S.V."/>
            <person name="Vacek V."/>
            <person name="Brzon O."/>
            <person name="Soukal P."/>
            <person name="Eme L."/>
            <person name="Dacks J.B."/>
            <person name="Karnkowska A."/>
            <person name="Elias M."/>
            <person name="Hampl V."/>
        </authorList>
    </citation>
    <scope>NUCLEOTIDE SEQUENCE</scope>
    <source>
        <strain evidence="2">RCP-MX</strain>
    </source>
</reference>
<protein>
    <submittedName>
        <fullName evidence="2">Uncharacterized protein</fullName>
    </submittedName>
</protein>
<evidence type="ECO:0000256" key="1">
    <source>
        <dbReference type="SAM" id="MobiDB-lite"/>
    </source>
</evidence>
<sequence>MMAFAECLRPCGANVAEDEPESKEGQNPEWPLFETAEASEQSPTRSVDNPEVQALHTFLDLHRKGSALLGLLTELSDPLSLDPNSPARLAVDVERLEATYREFHSLFAKMADALMEMRRDWHESKAAPEIGECSILLQQLEDEMEVVEAIGDSFRYDGSHQEHTAMQIAWDTMGYVDSALLGRLTGAMVAPLNQTVSPPAPLPPTPPDAVAR</sequence>
<dbReference type="EMBL" id="JAPMOS010000006">
    <property type="protein sequence ID" value="KAJ4461767.1"/>
    <property type="molecule type" value="Genomic_DNA"/>
</dbReference>
<keyword evidence="3" id="KW-1185">Reference proteome</keyword>
<proteinExistence type="predicted"/>
<evidence type="ECO:0000313" key="3">
    <source>
        <dbReference type="Proteomes" id="UP001141327"/>
    </source>
</evidence>
<feature type="region of interest" description="Disordered" evidence="1">
    <location>
        <begin position="13"/>
        <end position="49"/>
    </location>
</feature>
<feature type="compositionally biased region" description="Polar residues" evidence="1">
    <location>
        <begin position="38"/>
        <end position="47"/>
    </location>
</feature>
<gene>
    <name evidence="2" type="ORF">PAPYR_1908</name>
</gene>
<accession>A0ABQ8UTB5</accession>
<name>A0ABQ8UTB5_9EUKA</name>
<dbReference type="Proteomes" id="UP001141327">
    <property type="component" value="Unassembled WGS sequence"/>
</dbReference>
<organism evidence="2 3">
    <name type="scientific">Paratrimastix pyriformis</name>
    <dbReference type="NCBI Taxonomy" id="342808"/>
    <lineage>
        <taxon>Eukaryota</taxon>
        <taxon>Metamonada</taxon>
        <taxon>Preaxostyla</taxon>
        <taxon>Paratrimastigidae</taxon>
        <taxon>Paratrimastix</taxon>
    </lineage>
</organism>
<comment type="caution">
    <text evidence="2">The sequence shown here is derived from an EMBL/GenBank/DDBJ whole genome shotgun (WGS) entry which is preliminary data.</text>
</comment>